<protein>
    <submittedName>
        <fullName evidence="2">Uncharacterized protein</fullName>
    </submittedName>
</protein>
<evidence type="ECO:0000313" key="2">
    <source>
        <dbReference type="EMBL" id="OBS77696.1"/>
    </source>
</evidence>
<comment type="caution">
    <text evidence="2">The sequence shown here is derived from an EMBL/GenBank/DDBJ whole genome shotgun (WGS) entry which is preliminary data.</text>
</comment>
<evidence type="ECO:0000313" key="3">
    <source>
        <dbReference type="Proteomes" id="UP000092124"/>
    </source>
</evidence>
<dbReference type="AlphaFoldDB" id="A0A1A6HHF5"/>
<feature type="region of interest" description="Disordered" evidence="1">
    <location>
        <begin position="1"/>
        <end position="33"/>
    </location>
</feature>
<evidence type="ECO:0000256" key="1">
    <source>
        <dbReference type="SAM" id="MobiDB-lite"/>
    </source>
</evidence>
<dbReference type="EMBL" id="LZPO01028263">
    <property type="protein sequence ID" value="OBS77696.1"/>
    <property type="molecule type" value="Genomic_DNA"/>
</dbReference>
<name>A0A1A6HHF5_NEOLE</name>
<feature type="non-terminal residue" evidence="2">
    <location>
        <position position="1"/>
    </location>
</feature>
<reference evidence="2 3" key="1">
    <citation type="submission" date="2016-06" db="EMBL/GenBank/DDBJ databases">
        <title>The Draft Genome Sequence and Annotation of the Desert Woodrat Neotoma lepida.</title>
        <authorList>
            <person name="Campbell M."/>
            <person name="Oakeson K.F."/>
            <person name="Yandell M."/>
            <person name="Halpert J.R."/>
            <person name="Dearing D."/>
        </authorList>
    </citation>
    <scope>NUCLEOTIDE SEQUENCE [LARGE SCALE GENOMIC DNA]</scope>
    <source>
        <strain evidence="2">417</strain>
        <tissue evidence="2">Liver</tissue>
    </source>
</reference>
<accession>A0A1A6HHF5</accession>
<keyword evidence="3" id="KW-1185">Reference proteome</keyword>
<sequence>TTTPVESYLDYEAQKPGQMAEDELELPGTRRETPSKALRQKQVLYKMHPSARFLKLEVDKTFRLSEASMHQNLSHTSISKDGKAHDYAVGFTDLGNSALFFIEDLGQRLDCAEMF</sequence>
<proteinExistence type="predicted"/>
<gene>
    <name evidence="2" type="ORF">A6R68_19915</name>
</gene>
<dbReference type="STRING" id="56216.A0A1A6HHF5"/>
<dbReference type="Proteomes" id="UP000092124">
    <property type="component" value="Unassembled WGS sequence"/>
</dbReference>
<organism evidence="2 3">
    <name type="scientific">Neotoma lepida</name>
    <name type="common">Desert woodrat</name>
    <dbReference type="NCBI Taxonomy" id="56216"/>
    <lineage>
        <taxon>Eukaryota</taxon>
        <taxon>Metazoa</taxon>
        <taxon>Chordata</taxon>
        <taxon>Craniata</taxon>
        <taxon>Vertebrata</taxon>
        <taxon>Euteleostomi</taxon>
        <taxon>Mammalia</taxon>
        <taxon>Eutheria</taxon>
        <taxon>Euarchontoglires</taxon>
        <taxon>Glires</taxon>
        <taxon>Rodentia</taxon>
        <taxon>Myomorpha</taxon>
        <taxon>Muroidea</taxon>
        <taxon>Cricetidae</taxon>
        <taxon>Neotominae</taxon>
        <taxon>Neotoma</taxon>
    </lineage>
</organism>